<reference evidence="14 15" key="1">
    <citation type="journal article" date="2007" name="PLoS Genet.">
        <title>Meningococcal genetic variation mechanisms viewed through comparative analysis of serogroup C strain FAM18.</title>
        <authorList>
            <person name="Bentley S.D."/>
            <person name="Vernikos G.S."/>
            <person name="Snyder L.A.S."/>
            <person name="Churcher C."/>
            <person name="Arrowsmith C."/>
            <person name="Chillingworth T."/>
            <person name="Cronin A."/>
            <person name="Davis P.H."/>
            <person name="Holroyd N.E."/>
            <person name="Jagels K."/>
            <person name="Maddison M."/>
            <person name="Moule S."/>
            <person name="Rabbinowitsch E."/>
            <person name="Sharp S."/>
            <person name="Unwin L."/>
            <person name="Whitehead S."/>
            <person name="Quail M.A."/>
            <person name="Achtman M."/>
            <person name="Barrell B."/>
            <person name="Saunders N.J."/>
            <person name="Parkhill J."/>
        </authorList>
    </citation>
    <scope>NUCLEOTIDE SEQUENCE [LARGE SCALE GENOMIC DNA]</scope>
    <source>
        <strain evidence="15">ATCC 700532 / DSM 15464 / FAM18</strain>
    </source>
</reference>
<sequence length="239" mass="26823">MNLIHDTLPVNVLLLMCTRKQQGFTLTELLIVMVIAAIMAMIALPNMSQWIASRRIASHAERIANLLRFSRGEAVRLNLPVYICPVQVKKDGAPNNRCDFSKKGRGMLAFGDKNGNKAYDGDAADVFLRSVVLNDTDDSRINYAFNHIAFGSSQPTADRVVWTFNQNGTFGYTKDQHLTSKSSFFYSDGYIQIVLTDARAVLDADKKFRSAVVLIDSSGRVEVCPRGDRRTRRTMCQYK</sequence>
<evidence type="ECO:0000256" key="3">
    <source>
        <dbReference type="ARBA" id="ARBA00021549"/>
    </source>
</evidence>
<proteinExistence type="inferred from homology"/>
<evidence type="ECO:0000256" key="6">
    <source>
        <dbReference type="ARBA" id="ARBA00022519"/>
    </source>
</evidence>
<evidence type="ECO:0000256" key="12">
    <source>
        <dbReference type="SAM" id="Phobius"/>
    </source>
</evidence>
<evidence type="ECO:0000256" key="8">
    <source>
        <dbReference type="ARBA" id="ARBA00022989"/>
    </source>
</evidence>
<keyword evidence="6" id="KW-0997">Cell inner membrane</keyword>
<evidence type="ECO:0000256" key="7">
    <source>
        <dbReference type="ARBA" id="ARBA00022692"/>
    </source>
</evidence>
<evidence type="ECO:0000256" key="9">
    <source>
        <dbReference type="ARBA" id="ARBA00023136"/>
    </source>
</evidence>
<gene>
    <name evidence="14" type="ordered locus">NMC0827</name>
</gene>
<evidence type="ECO:0000256" key="4">
    <source>
        <dbReference type="ARBA" id="ARBA00022475"/>
    </source>
</evidence>
<protein>
    <recommendedName>
        <fullName evidence="3">Type II secretion system protein H</fullName>
    </recommendedName>
    <alternativeName>
        <fullName evidence="11">General secretion pathway protein H</fullName>
    </alternativeName>
</protein>
<dbReference type="HOGENOM" id="CLU_101761_0_0_4"/>
<evidence type="ECO:0000256" key="1">
    <source>
        <dbReference type="ARBA" id="ARBA00004377"/>
    </source>
</evidence>
<dbReference type="AlphaFoldDB" id="A1KTC7"/>
<evidence type="ECO:0000313" key="14">
    <source>
        <dbReference type="EMBL" id="CAM10110.1"/>
    </source>
</evidence>
<keyword evidence="9 12" id="KW-0472">Membrane</keyword>
<keyword evidence="8 12" id="KW-1133">Transmembrane helix</keyword>
<dbReference type="KEGG" id="nmc:NMC0827"/>
<dbReference type="InterPro" id="IPR045584">
    <property type="entry name" value="Pilin-like"/>
</dbReference>
<evidence type="ECO:0000256" key="5">
    <source>
        <dbReference type="ARBA" id="ARBA00022481"/>
    </source>
</evidence>
<dbReference type="Pfam" id="PF12019">
    <property type="entry name" value="GspH"/>
    <property type="match status" value="1"/>
</dbReference>
<dbReference type="GO" id="GO:0015627">
    <property type="term" value="C:type II protein secretion system complex"/>
    <property type="evidence" value="ECO:0007669"/>
    <property type="project" value="InterPro"/>
</dbReference>
<dbReference type="NCBIfam" id="TIGR02532">
    <property type="entry name" value="IV_pilin_GFxxxE"/>
    <property type="match status" value="1"/>
</dbReference>
<evidence type="ECO:0000259" key="13">
    <source>
        <dbReference type="Pfam" id="PF12019"/>
    </source>
</evidence>
<organism evidence="14 15">
    <name type="scientific">Neisseria meningitidis serogroup C / serotype 2a (strain ATCC 700532 / DSM 15464 / FAM18)</name>
    <dbReference type="NCBI Taxonomy" id="272831"/>
    <lineage>
        <taxon>Bacteria</taxon>
        <taxon>Pseudomonadati</taxon>
        <taxon>Pseudomonadota</taxon>
        <taxon>Betaproteobacteria</taxon>
        <taxon>Neisseriales</taxon>
        <taxon>Neisseriaceae</taxon>
        <taxon>Neisseria</taxon>
    </lineage>
</organism>
<evidence type="ECO:0000256" key="10">
    <source>
        <dbReference type="ARBA" id="ARBA00025772"/>
    </source>
</evidence>
<comment type="similarity">
    <text evidence="10">Belongs to the GSP H family.</text>
</comment>
<keyword evidence="5" id="KW-0488">Methylation</keyword>
<comment type="subunit">
    <text evidence="2">The pili are polar flexible filaments of about 5.4 nanometers diameter and 2.5 micrometers average length; they consist of only a single polypeptide chain arranged in a helical configuration of five subunits per turn in the assembled pilus.</text>
</comment>
<comment type="subcellular location">
    <subcellularLocation>
        <location evidence="1">Cell inner membrane</location>
        <topology evidence="1">Single-pass membrane protein</topology>
    </subcellularLocation>
</comment>
<name>A1KTC7_NEIMF</name>
<evidence type="ECO:0000313" key="15">
    <source>
        <dbReference type="Proteomes" id="UP000002286"/>
    </source>
</evidence>
<dbReference type="InterPro" id="IPR022346">
    <property type="entry name" value="T2SS_GspH"/>
</dbReference>
<keyword evidence="7 12" id="KW-0812">Transmembrane</keyword>
<evidence type="ECO:0000256" key="11">
    <source>
        <dbReference type="ARBA" id="ARBA00030775"/>
    </source>
</evidence>
<dbReference type="GO" id="GO:0015628">
    <property type="term" value="P:protein secretion by the type II secretion system"/>
    <property type="evidence" value="ECO:0007669"/>
    <property type="project" value="InterPro"/>
</dbReference>
<dbReference type="Proteomes" id="UP000002286">
    <property type="component" value="Chromosome"/>
</dbReference>
<dbReference type="InterPro" id="IPR012902">
    <property type="entry name" value="N_methyl_site"/>
</dbReference>
<feature type="domain" description="General secretion pathway GspH" evidence="13">
    <location>
        <begin position="60"/>
        <end position="173"/>
    </location>
</feature>
<keyword evidence="4" id="KW-1003">Cell membrane</keyword>
<dbReference type="EMBL" id="AM421808">
    <property type="protein sequence ID" value="CAM10110.1"/>
    <property type="molecule type" value="Genomic_DNA"/>
</dbReference>
<dbReference type="GO" id="GO:0005886">
    <property type="term" value="C:plasma membrane"/>
    <property type="evidence" value="ECO:0007669"/>
    <property type="project" value="UniProtKB-SubCell"/>
</dbReference>
<dbReference type="Pfam" id="PF07963">
    <property type="entry name" value="N_methyl"/>
    <property type="match status" value="1"/>
</dbReference>
<evidence type="ECO:0000256" key="2">
    <source>
        <dbReference type="ARBA" id="ARBA00011156"/>
    </source>
</evidence>
<accession>A1KTC7</accession>
<dbReference type="Gene3D" id="3.30.700.10">
    <property type="entry name" value="Glycoprotein, Type 4 Pilin"/>
    <property type="match status" value="1"/>
</dbReference>
<feature type="transmembrane region" description="Helical" evidence="12">
    <location>
        <begin position="23"/>
        <end position="44"/>
    </location>
</feature>
<dbReference type="SUPFAM" id="SSF54523">
    <property type="entry name" value="Pili subunits"/>
    <property type="match status" value="1"/>
</dbReference>